<proteinExistence type="predicted"/>
<gene>
    <name evidence="1" type="ORF">DDZ13_11920</name>
</gene>
<name>A0A317ZDS5_9BACT</name>
<evidence type="ECO:0000313" key="1">
    <source>
        <dbReference type="EMBL" id="PXA03396.1"/>
    </source>
</evidence>
<protein>
    <submittedName>
        <fullName evidence="1">Uncharacterized protein</fullName>
    </submittedName>
</protein>
<comment type="caution">
    <text evidence="1">The sequence shown here is derived from an EMBL/GenBank/DDBJ whole genome shotgun (WGS) entry which is preliminary data.</text>
</comment>
<dbReference type="InParanoid" id="A0A317ZDS5"/>
<dbReference type="EMBL" id="QHJQ01000009">
    <property type="protein sequence ID" value="PXA03396.1"/>
    <property type="molecule type" value="Genomic_DNA"/>
</dbReference>
<keyword evidence="2" id="KW-1185">Reference proteome</keyword>
<sequence length="102" mass="11392">MANSFQVGDISVAGLTVTPGTNLAFVVFCFRSLFPVGQMVGPAFDPVAFQFFKEDTLDGFHFWFAALLANEEDGATMVDFDEVLYGFPDRRWSPLVQGRRED</sequence>
<organism evidence="1 2">
    <name type="scientific">Coraliomargarita sinensis</name>
    <dbReference type="NCBI Taxonomy" id="2174842"/>
    <lineage>
        <taxon>Bacteria</taxon>
        <taxon>Pseudomonadati</taxon>
        <taxon>Verrucomicrobiota</taxon>
        <taxon>Opitutia</taxon>
        <taxon>Puniceicoccales</taxon>
        <taxon>Coraliomargaritaceae</taxon>
        <taxon>Coraliomargarita</taxon>
    </lineage>
</organism>
<evidence type="ECO:0000313" key="2">
    <source>
        <dbReference type="Proteomes" id="UP000247099"/>
    </source>
</evidence>
<accession>A0A317ZDS5</accession>
<dbReference type="Proteomes" id="UP000247099">
    <property type="component" value="Unassembled WGS sequence"/>
</dbReference>
<dbReference type="AlphaFoldDB" id="A0A317ZDS5"/>
<reference evidence="1 2" key="1">
    <citation type="submission" date="2018-05" db="EMBL/GenBank/DDBJ databases">
        <title>Coraliomargarita sinensis sp. nov., isolated from a marine solar saltern.</title>
        <authorList>
            <person name="Zhou L.Y."/>
        </authorList>
    </citation>
    <scope>NUCLEOTIDE SEQUENCE [LARGE SCALE GENOMIC DNA]</scope>
    <source>
        <strain evidence="1 2">WN38</strain>
    </source>
</reference>